<protein>
    <submittedName>
        <fullName evidence="7">Uncharacterized protein</fullName>
    </submittedName>
</protein>
<dbReference type="Proteomes" id="UP001329430">
    <property type="component" value="Chromosome 8"/>
</dbReference>
<keyword evidence="8" id="KW-1185">Reference proteome</keyword>
<dbReference type="PROSITE" id="PS00455">
    <property type="entry name" value="AMP_BINDING"/>
    <property type="match status" value="1"/>
</dbReference>
<evidence type="ECO:0000313" key="8">
    <source>
        <dbReference type="Proteomes" id="UP001329430"/>
    </source>
</evidence>
<accession>A0AAN7V641</accession>
<dbReference type="Pfam" id="PF13193">
    <property type="entry name" value="AMP-binding_C"/>
    <property type="match status" value="1"/>
</dbReference>
<organism evidence="7 8">
    <name type="scientific">Pyrocoelia pectoralis</name>
    <dbReference type="NCBI Taxonomy" id="417401"/>
    <lineage>
        <taxon>Eukaryota</taxon>
        <taxon>Metazoa</taxon>
        <taxon>Ecdysozoa</taxon>
        <taxon>Arthropoda</taxon>
        <taxon>Hexapoda</taxon>
        <taxon>Insecta</taxon>
        <taxon>Pterygota</taxon>
        <taxon>Neoptera</taxon>
        <taxon>Endopterygota</taxon>
        <taxon>Coleoptera</taxon>
        <taxon>Polyphaga</taxon>
        <taxon>Elateriformia</taxon>
        <taxon>Elateroidea</taxon>
        <taxon>Lampyridae</taxon>
        <taxon>Lampyrinae</taxon>
        <taxon>Pyrocoelia</taxon>
    </lineage>
</organism>
<dbReference type="PANTHER" id="PTHR24096:SF149">
    <property type="entry name" value="AMP-BINDING DOMAIN-CONTAINING PROTEIN-RELATED"/>
    <property type="match status" value="1"/>
</dbReference>
<dbReference type="Gene3D" id="3.40.50.12780">
    <property type="entry name" value="N-terminal domain of ligase-like"/>
    <property type="match status" value="1"/>
</dbReference>
<comment type="caution">
    <text evidence="7">The sequence shown here is derived from an EMBL/GenBank/DDBJ whole genome shotgun (WGS) entry which is preliminary data.</text>
</comment>
<gene>
    <name evidence="7" type="ORF">RI129_010549</name>
</gene>
<name>A0AAN7V641_9COLE</name>
<feature type="domain" description="AMP-dependent synthetase/ligase" evidence="5">
    <location>
        <begin position="40"/>
        <end position="383"/>
    </location>
</feature>
<dbReference type="GO" id="GO:0016405">
    <property type="term" value="F:CoA-ligase activity"/>
    <property type="evidence" value="ECO:0007669"/>
    <property type="project" value="TreeGrafter"/>
</dbReference>
<evidence type="ECO:0000256" key="1">
    <source>
        <dbReference type="ARBA" id="ARBA00004275"/>
    </source>
</evidence>
<comment type="similarity">
    <text evidence="2">Belongs to the ATP-dependent AMP-binding enzyme family.</text>
</comment>
<evidence type="ECO:0000256" key="2">
    <source>
        <dbReference type="ARBA" id="ARBA00006432"/>
    </source>
</evidence>
<dbReference type="PANTHER" id="PTHR24096">
    <property type="entry name" value="LONG-CHAIN-FATTY-ACID--COA LIGASE"/>
    <property type="match status" value="1"/>
</dbReference>
<reference evidence="7 8" key="1">
    <citation type="journal article" date="2024" name="Insects">
        <title>An Improved Chromosome-Level Genome Assembly of the Firefly Pyrocoelia pectoralis.</title>
        <authorList>
            <person name="Fu X."/>
            <person name="Meyer-Rochow V.B."/>
            <person name="Ballantyne L."/>
            <person name="Zhu X."/>
        </authorList>
    </citation>
    <scope>NUCLEOTIDE SEQUENCE [LARGE SCALE GENOMIC DNA]</scope>
    <source>
        <strain evidence="7">XCY_ONT2</strain>
    </source>
</reference>
<evidence type="ECO:0000259" key="5">
    <source>
        <dbReference type="Pfam" id="PF00501"/>
    </source>
</evidence>
<dbReference type="AlphaFoldDB" id="A0AAN7V641"/>
<evidence type="ECO:0000256" key="3">
    <source>
        <dbReference type="ARBA" id="ARBA00022598"/>
    </source>
</evidence>
<evidence type="ECO:0000256" key="4">
    <source>
        <dbReference type="ARBA" id="ARBA00023140"/>
    </source>
</evidence>
<dbReference type="InterPro" id="IPR042099">
    <property type="entry name" value="ANL_N_sf"/>
</dbReference>
<sequence length="524" mass="58449">MRNSNQSNFYLKLFSVSSTHIELSTDYGAVGHPIDSLTGEEDTYGEVLQCCTRMAMALKDRGVVEGDVIAICSLNTRYATASFLSSLFVGATLVFLDPLLPFNDANHVMNQIDPKLIFVSEDSIDFLCNILEGCNKTATILRIGQCEEYVNLLQPRDGEDLFIPTDIGSIEKTAFIYFSSGSTGLPKGIILSHRAFMGQVEGVRNMDACDRMLWFSRLYCSRSSVLLGLCLMKGATGILISKFDSVKVWEAIKNHSPTIMLLTAYSLTLLCGENPTFDTQNCSLKAIISVGNKLFAQQILSYRKIFPNAMVTSAYGLTEIGLALRFPTSTAKEIEFANTKITSTGTVVRGISYKVVDVDTERVLGPGESGELRLKSANLMDGYNTSDPLTAWDSEGWFKTGDIVYYDEDFYFYIEDRFKEIITYRHWSLSSKIMEDIIATHPNVKNVCVLGVSKEEDIEHPMAIVTLKCEGKSDCFEDKLCKLVEERLPDEYKLRGGVRVVEAFPETSTGKIDKRRLKKLVLKS</sequence>
<evidence type="ECO:0000313" key="7">
    <source>
        <dbReference type="EMBL" id="KAK5639738.1"/>
    </source>
</evidence>
<dbReference type="SUPFAM" id="SSF56801">
    <property type="entry name" value="Acetyl-CoA synthetase-like"/>
    <property type="match status" value="1"/>
</dbReference>
<dbReference type="Pfam" id="PF00501">
    <property type="entry name" value="AMP-binding"/>
    <property type="match status" value="1"/>
</dbReference>
<evidence type="ECO:0000259" key="6">
    <source>
        <dbReference type="Pfam" id="PF13193"/>
    </source>
</evidence>
<proteinExistence type="inferred from homology"/>
<keyword evidence="4" id="KW-0576">Peroxisome</keyword>
<dbReference type="InterPro" id="IPR020845">
    <property type="entry name" value="AMP-binding_CS"/>
</dbReference>
<keyword evidence="3" id="KW-0436">Ligase</keyword>
<dbReference type="InterPro" id="IPR045851">
    <property type="entry name" value="AMP-bd_C_sf"/>
</dbReference>
<feature type="domain" description="AMP-binding enzyme C-terminal" evidence="6">
    <location>
        <begin position="434"/>
        <end position="511"/>
    </location>
</feature>
<dbReference type="InterPro" id="IPR025110">
    <property type="entry name" value="AMP-bd_C"/>
</dbReference>
<dbReference type="InterPro" id="IPR000873">
    <property type="entry name" value="AMP-dep_synth/lig_dom"/>
</dbReference>
<dbReference type="EMBL" id="JAVRBK010000008">
    <property type="protein sequence ID" value="KAK5639738.1"/>
    <property type="molecule type" value="Genomic_DNA"/>
</dbReference>
<comment type="subcellular location">
    <subcellularLocation>
        <location evidence="1">Peroxisome</location>
    </subcellularLocation>
</comment>
<dbReference type="GO" id="GO:0005777">
    <property type="term" value="C:peroxisome"/>
    <property type="evidence" value="ECO:0007669"/>
    <property type="project" value="UniProtKB-SubCell"/>
</dbReference>
<dbReference type="Gene3D" id="3.30.300.30">
    <property type="match status" value="1"/>
</dbReference>